<proteinExistence type="predicted"/>
<dbReference type="Gene3D" id="2.60.40.2630">
    <property type="match status" value="1"/>
</dbReference>
<evidence type="ECO:0000313" key="1">
    <source>
        <dbReference type="EMBL" id="PVH23966.1"/>
    </source>
</evidence>
<dbReference type="InterPro" id="IPR025049">
    <property type="entry name" value="Mfa-like_1"/>
</dbReference>
<protein>
    <recommendedName>
        <fullName evidence="3">Fimbrillin family protein</fullName>
    </recommendedName>
</protein>
<evidence type="ECO:0000313" key="2">
    <source>
        <dbReference type="Proteomes" id="UP000245627"/>
    </source>
</evidence>
<reference evidence="1 2" key="1">
    <citation type="submission" date="2018-04" db="EMBL/GenBank/DDBJ databases">
        <title>Sphingobacterium cortibacter sp. nov.</title>
        <authorList>
            <person name="Li Y."/>
        </authorList>
    </citation>
    <scope>NUCLEOTIDE SEQUENCE [LARGE SCALE GENOMIC DNA]</scope>
    <source>
        <strain evidence="1 2">2c-3</strain>
    </source>
</reference>
<keyword evidence="2" id="KW-1185">Reference proteome</keyword>
<accession>A0A2T8HEU8</accession>
<dbReference type="Pfam" id="PF13149">
    <property type="entry name" value="Mfa_like_1"/>
    <property type="match status" value="1"/>
</dbReference>
<organism evidence="1 2">
    <name type="scientific">Sphingobacterium corticibacter</name>
    <dbReference type="NCBI Taxonomy" id="2171749"/>
    <lineage>
        <taxon>Bacteria</taxon>
        <taxon>Pseudomonadati</taxon>
        <taxon>Bacteroidota</taxon>
        <taxon>Sphingobacteriia</taxon>
        <taxon>Sphingobacteriales</taxon>
        <taxon>Sphingobacteriaceae</taxon>
        <taxon>Sphingobacterium</taxon>
    </lineage>
</organism>
<gene>
    <name evidence="1" type="ORF">DC487_16080</name>
</gene>
<name>A0A2T8HEU8_9SPHI</name>
<dbReference type="CDD" id="cd13121">
    <property type="entry name" value="BF2867_like_C"/>
    <property type="match status" value="1"/>
</dbReference>
<comment type="caution">
    <text evidence="1">The sequence shown here is derived from an EMBL/GenBank/DDBJ whole genome shotgun (WGS) entry which is preliminary data.</text>
</comment>
<evidence type="ECO:0008006" key="3">
    <source>
        <dbReference type="Google" id="ProtNLM"/>
    </source>
</evidence>
<dbReference type="EMBL" id="QDKG01000008">
    <property type="protein sequence ID" value="PVH23966.1"/>
    <property type="molecule type" value="Genomic_DNA"/>
</dbReference>
<dbReference type="AlphaFoldDB" id="A0A2T8HEU8"/>
<dbReference type="OrthoDB" id="9811262at2"/>
<dbReference type="CDD" id="cd13120">
    <property type="entry name" value="BF2867_like_N"/>
    <property type="match status" value="1"/>
</dbReference>
<dbReference type="InterPro" id="IPR042278">
    <property type="entry name" value="Mfa-like_1_N"/>
</dbReference>
<dbReference type="Proteomes" id="UP000245627">
    <property type="component" value="Unassembled WGS sequence"/>
</dbReference>
<sequence length="481" mass="49779">MKKNQLLGAAVALLVFGHSCKNDAYRDLVPEGNGQVQFTSSIGGDVSTRVTGNKWDNNDAIGVFMKQGANLGSALAMNKKYTTAGNGNFSAEGADIINYPETGSVDFIAYYPYAAGLTGTTLPVNVADQSNQAAIDILYSNNATGLSKTSGTANLAFKHQLAKVELNVKAGTGIPSVSGLSVAYNSVNTTATFDLSTGAMTIAAGSQNLTAKTTAQTATASQLVEAIVIPGNYGAKQVAFTVAGSSFTWTLPASLQFEAGKKYTYDIVLQTEAGGNEVVVTGAATIEDWTTVPGGSVNLGLDEQGGGEEPEVPGTGEESTIFLETFGATKVTSNTKIASFTGWDNPSLQYSDATTRSDVRGTGATGSNNIWFPAAAATGGNIGTDATLTIAGINTEGYSDLKLSFNLVANDVINLNVFEVYVNGQKFAVPSKASSSRDEVHPIELTLTGVTASATTSILFKTTGTNTAGFRLDDVKLVGTK</sequence>
<dbReference type="Gene3D" id="2.60.40.2620">
    <property type="entry name" value="Fimbrillin-like"/>
    <property type="match status" value="1"/>
</dbReference>
<dbReference type="RefSeq" id="WP_116777003.1">
    <property type="nucleotide sequence ID" value="NZ_QDKG01000008.1"/>
</dbReference>